<evidence type="ECO:0000256" key="2">
    <source>
        <dbReference type="ARBA" id="ARBA00023315"/>
    </source>
</evidence>
<dbReference type="InterPro" id="IPR016181">
    <property type="entry name" value="Acyl_CoA_acyltransferase"/>
</dbReference>
<feature type="domain" description="N-acetyltransferase" evidence="3">
    <location>
        <begin position="3"/>
        <end position="175"/>
    </location>
</feature>
<sequence length="175" mass="19810">MAFTVRLATLADSTHIAKLGAEVFTVTFGHSVPPDELEAYLKDTYTVPAVTTLLEDPTKRTFVATDNENRVVGFAIMAYGTRKPCIEDVQSTIELQRVYVDTAVHGKGIGFMLARRIEKEAQEQGYRNIWLSVWEEHNSGHKAYQRWGYNHVGYDVFTVGTVVQRDHIMMKAVQE</sequence>
<dbReference type="GO" id="GO:0016747">
    <property type="term" value="F:acyltransferase activity, transferring groups other than amino-acyl groups"/>
    <property type="evidence" value="ECO:0007669"/>
    <property type="project" value="InterPro"/>
</dbReference>
<dbReference type="Proteomes" id="UP000717696">
    <property type="component" value="Unassembled WGS sequence"/>
</dbReference>
<evidence type="ECO:0000313" key="5">
    <source>
        <dbReference type="Proteomes" id="UP000717696"/>
    </source>
</evidence>
<keyword evidence="1" id="KW-0808">Transferase</keyword>
<reference evidence="4" key="1">
    <citation type="journal article" date="2021" name="Nat. Commun.">
        <title>Genetic determinants of endophytism in the Arabidopsis root mycobiome.</title>
        <authorList>
            <person name="Mesny F."/>
            <person name="Miyauchi S."/>
            <person name="Thiergart T."/>
            <person name="Pickel B."/>
            <person name="Atanasova L."/>
            <person name="Karlsson M."/>
            <person name="Huettel B."/>
            <person name="Barry K.W."/>
            <person name="Haridas S."/>
            <person name="Chen C."/>
            <person name="Bauer D."/>
            <person name="Andreopoulos W."/>
            <person name="Pangilinan J."/>
            <person name="LaButti K."/>
            <person name="Riley R."/>
            <person name="Lipzen A."/>
            <person name="Clum A."/>
            <person name="Drula E."/>
            <person name="Henrissat B."/>
            <person name="Kohler A."/>
            <person name="Grigoriev I.V."/>
            <person name="Martin F.M."/>
            <person name="Hacquard S."/>
        </authorList>
    </citation>
    <scope>NUCLEOTIDE SEQUENCE</scope>
    <source>
        <strain evidence="4">MPI-CAGE-AT-0021</strain>
    </source>
</reference>
<dbReference type="OrthoDB" id="9975416at2759"/>
<dbReference type="InterPro" id="IPR050832">
    <property type="entry name" value="Bact_Acetyltransf"/>
</dbReference>
<dbReference type="EMBL" id="JAGMUU010000021">
    <property type="protein sequence ID" value="KAH7129540.1"/>
    <property type="molecule type" value="Genomic_DNA"/>
</dbReference>
<accession>A0A9P9E026</accession>
<name>A0A9P9E026_9HYPO</name>
<gene>
    <name evidence="4" type="ORF">B0J13DRAFT_645529</name>
</gene>
<dbReference type="CDD" id="cd04301">
    <property type="entry name" value="NAT_SF"/>
    <property type="match status" value="1"/>
</dbReference>
<dbReference type="PROSITE" id="PS51186">
    <property type="entry name" value="GNAT"/>
    <property type="match status" value="1"/>
</dbReference>
<dbReference type="SUPFAM" id="SSF55729">
    <property type="entry name" value="Acyl-CoA N-acyltransferases (Nat)"/>
    <property type="match status" value="1"/>
</dbReference>
<comment type="caution">
    <text evidence="4">The sequence shown here is derived from an EMBL/GenBank/DDBJ whole genome shotgun (WGS) entry which is preliminary data.</text>
</comment>
<dbReference type="AlphaFoldDB" id="A0A9P9E026"/>
<proteinExistence type="predicted"/>
<dbReference type="PANTHER" id="PTHR43877">
    <property type="entry name" value="AMINOALKYLPHOSPHONATE N-ACETYLTRANSFERASE-RELATED-RELATED"/>
    <property type="match status" value="1"/>
</dbReference>
<dbReference type="InterPro" id="IPR000182">
    <property type="entry name" value="GNAT_dom"/>
</dbReference>
<protein>
    <submittedName>
        <fullName evidence="4">Acyl-CoA N-acyltransferase</fullName>
    </submittedName>
</protein>
<evidence type="ECO:0000313" key="4">
    <source>
        <dbReference type="EMBL" id="KAH7129540.1"/>
    </source>
</evidence>
<evidence type="ECO:0000256" key="1">
    <source>
        <dbReference type="ARBA" id="ARBA00022679"/>
    </source>
</evidence>
<keyword evidence="5" id="KW-1185">Reference proteome</keyword>
<dbReference type="Pfam" id="PF00583">
    <property type="entry name" value="Acetyltransf_1"/>
    <property type="match status" value="1"/>
</dbReference>
<keyword evidence="2" id="KW-0012">Acyltransferase</keyword>
<evidence type="ECO:0000259" key="3">
    <source>
        <dbReference type="PROSITE" id="PS51186"/>
    </source>
</evidence>
<organism evidence="4 5">
    <name type="scientific">Dactylonectria estremocensis</name>
    <dbReference type="NCBI Taxonomy" id="1079267"/>
    <lineage>
        <taxon>Eukaryota</taxon>
        <taxon>Fungi</taxon>
        <taxon>Dikarya</taxon>
        <taxon>Ascomycota</taxon>
        <taxon>Pezizomycotina</taxon>
        <taxon>Sordariomycetes</taxon>
        <taxon>Hypocreomycetidae</taxon>
        <taxon>Hypocreales</taxon>
        <taxon>Nectriaceae</taxon>
        <taxon>Dactylonectria</taxon>
    </lineage>
</organism>
<dbReference type="Gene3D" id="3.40.630.30">
    <property type="match status" value="1"/>
</dbReference>